<name>A0A834G4S0_RHOSS</name>
<dbReference type="PANTHER" id="PTHR11005">
    <property type="entry name" value="LYSOSOMAL ACID LIPASE-RELATED"/>
    <property type="match status" value="1"/>
</dbReference>
<evidence type="ECO:0000313" key="2">
    <source>
        <dbReference type="EMBL" id="KAF7124718.1"/>
    </source>
</evidence>
<sequence>MVVLRSAIQIAAQTFCWFTLVRSDSSSRPLTPASLRTPTRSFNAAAASSATTTPDKPSICTADELHYVSVPNSDWRLALWRYKPPPKVSSLSPSLSLEIGFSVDIVPPRNHPLFLLSGVATNAIGFDLSPGSSFARYMSSQGFDTWILEVRGAGLSTGGVRSAEVKKPGNGAYSVDQTPDADSSNMDVIPARGRGTEMVTKSDKSRLVTKLTETIVDWSEKLSGWLNEGSSEAAQNSASAKQIRDLSQRLINIIEEGQQSIPPQFIEMQDRIVATIEDLQIQLDVIVKYDWDFDHYMEEDVPAAMEYVRNQCKPKDGKLLAIGHSMGGILLYAMLSRNGFEGKDSGLASVITLASSLDYSTSRSSLKRLLPLESELILIYYGIQADPAQALSVPAIPLGVLLTAAYPLAARPPYVLSGLKRLASAQNMHPELFEKLILNNFCTVPAKLLLQLSTAFQDGGLCDRSRSFFYKDHLHKGNVPVLAIAGDRDLICPPEAVFETVKLFPKNMVSYKVFGEPSGPHYAHYDLVGGPEAADQVYPFILEFLSHHDMA</sequence>
<dbReference type="AlphaFoldDB" id="A0A834G4S0"/>
<organism evidence="2 3">
    <name type="scientific">Rhododendron simsii</name>
    <name type="common">Sims's rhododendron</name>
    <dbReference type="NCBI Taxonomy" id="118357"/>
    <lineage>
        <taxon>Eukaryota</taxon>
        <taxon>Viridiplantae</taxon>
        <taxon>Streptophyta</taxon>
        <taxon>Embryophyta</taxon>
        <taxon>Tracheophyta</taxon>
        <taxon>Spermatophyta</taxon>
        <taxon>Magnoliopsida</taxon>
        <taxon>eudicotyledons</taxon>
        <taxon>Gunneridae</taxon>
        <taxon>Pentapetalae</taxon>
        <taxon>asterids</taxon>
        <taxon>Ericales</taxon>
        <taxon>Ericaceae</taxon>
        <taxon>Ericoideae</taxon>
        <taxon>Rhodoreae</taxon>
        <taxon>Rhododendron</taxon>
    </lineage>
</organism>
<proteinExistence type="predicted"/>
<feature type="compositionally biased region" description="Polar residues" evidence="1">
    <location>
        <begin position="175"/>
        <end position="186"/>
    </location>
</feature>
<evidence type="ECO:0000256" key="1">
    <source>
        <dbReference type="SAM" id="MobiDB-lite"/>
    </source>
</evidence>
<keyword evidence="3" id="KW-1185">Reference proteome</keyword>
<dbReference type="OrthoDB" id="9974421at2759"/>
<reference evidence="2" key="1">
    <citation type="submission" date="2019-11" db="EMBL/GenBank/DDBJ databases">
        <authorList>
            <person name="Liu Y."/>
            <person name="Hou J."/>
            <person name="Li T.-Q."/>
            <person name="Guan C.-H."/>
            <person name="Wu X."/>
            <person name="Wu H.-Z."/>
            <person name="Ling F."/>
            <person name="Zhang R."/>
            <person name="Shi X.-G."/>
            <person name="Ren J.-P."/>
            <person name="Chen E.-F."/>
            <person name="Sun J.-M."/>
        </authorList>
    </citation>
    <scope>NUCLEOTIDE SEQUENCE</scope>
    <source>
        <strain evidence="2">Adult_tree_wgs_1</strain>
        <tissue evidence="2">Leaves</tissue>
    </source>
</reference>
<dbReference type="Proteomes" id="UP000626092">
    <property type="component" value="Unassembled WGS sequence"/>
</dbReference>
<accession>A0A834G4S0</accession>
<dbReference type="Gene3D" id="3.40.50.1820">
    <property type="entry name" value="alpha/beta hydrolase"/>
    <property type="match status" value="2"/>
</dbReference>
<dbReference type="PIRSF" id="PIRSF031088">
    <property type="entry name" value="UCP031088_abhydr"/>
    <property type="match status" value="1"/>
</dbReference>
<gene>
    <name evidence="2" type="ORF">RHSIM_Rhsim12G0141300</name>
</gene>
<evidence type="ECO:0008006" key="4">
    <source>
        <dbReference type="Google" id="ProtNLM"/>
    </source>
</evidence>
<dbReference type="EMBL" id="WJXA01000012">
    <property type="protein sequence ID" value="KAF7124718.1"/>
    <property type="molecule type" value="Genomic_DNA"/>
</dbReference>
<dbReference type="SUPFAM" id="SSF53474">
    <property type="entry name" value="alpha/beta-Hydrolases"/>
    <property type="match status" value="1"/>
</dbReference>
<comment type="caution">
    <text evidence="2">The sequence shown here is derived from an EMBL/GenBank/DDBJ whole genome shotgun (WGS) entry which is preliminary data.</text>
</comment>
<dbReference type="InterPro" id="IPR029058">
    <property type="entry name" value="AB_hydrolase_fold"/>
</dbReference>
<feature type="region of interest" description="Disordered" evidence="1">
    <location>
        <begin position="167"/>
        <end position="186"/>
    </location>
</feature>
<evidence type="ECO:0000313" key="3">
    <source>
        <dbReference type="Proteomes" id="UP000626092"/>
    </source>
</evidence>
<protein>
    <recommendedName>
        <fullName evidence="4">AB hydrolase-1 domain-containing protein</fullName>
    </recommendedName>
</protein>
<dbReference type="InterPro" id="IPR016969">
    <property type="entry name" value="UCP031088_abhydr"/>
</dbReference>